<dbReference type="OrthoDB" id="5873877at2759"/>
<dbReference type="RefSeq" id="NP_001309547.1">
    <property type="nucleotide sequence ID" value="NM_001322734.1"/>
</dbReference>
<evidence type="ECO:0000313" key="2">
    <source>
        <dbReference type="EMBL" id="CZR14462.1"/>
    </source>
</evidence>
<evidence type="ECO:0000313" key="4">
    <source>
        <dbReference type="WormBase" id="C56E6.4b"/>
    </source>
</evidence>
<organism evidence="2 3">
    <name type="scientific">Caenorhabditis elegans</name>
    <dbReference type="NCBI Taxonomy" id="6239"/>
    <lineage>
        <taxon>Eukaryota</taxon>
        <taxon>Metazoa</taxon>
        <taxon>Ecdysozoa</taxon>
        <taxon>Nematoda</taxon>
        <taxon>Chromadorea</taxon>
        <taxon>Rhabditida</taxon>
        <taxon>Rhabditina</taxon>
        <taxon>Rhabditomorpha</taxon>
        <taxon>Rhabditoidea</taxon>
        <taxon>Rhabditidae</taxon>
        <taxon>Peloderinae</taxon>
        <taxon>Caenorhabditis</taxon>
    </lineage>
</organism>
<dbReference type="ExpressionAtlas" id="A0A131MCM4">
    <property type="expression patterns" value="baseline"/>
</dbReference>
<dbReference type="GeneID" id="183861"/>
<dbReference type="SMR" id="A0A131MCM4"/>
<accession>A0A131MCM4</accession>
<feature type="compositionally biased region" description="Basic and acidic residues" evidence="1">
    <location>
        <begin position="158"/>
        <end position="172"/>
    </location>
</feature>
<proteinExistence type="predicted"/>
<dbReference type="Bgee" id="WBGene00016972">
    <property type="expression patterns" value="Expressed in multicellular organism and 2 other cell types or tissues"/>
</dbReference>
<dbReference type="Proteomes" id="UP000001940">
    <property type="component" value="Chromosome II"/>
</dbReference>
<name>A0A131MCM4_CAEEL</name>
<dbReference type="EMBL" id="BX284602">
    <property type="protein sequence ID" value="CZR14462.1"/>
    <property type="molecule type" value="Genomic_DNA"/>
</dbReference>
<dbReference type="AGR" id="WB:WBGene00016972"/>
<dbReference type="AlphaFoldDB" id="A0A131MCM4"/>
<feature type="compositionally biased region" description="Polar residues" evidence="1">
    <location>
        <begin position="180"/>
        <end position="202"/>
    </location>
</feature>
<feature type="region of interest" description="Disordered" evidence="1">
    <location>
        <begin position="158"/>
        <end position="202"/>
    </location>
</feature>
<dbReference type="WormBase" id="C56E6.4b">
    <property type="protein sequence ID" value="CE51375"/>
    <property type="gene ID" value="WBGene00016972"/>
</dbReference>
<gene>
    <name evidence="2 4" type="ORF">C56E6.4</name>
    <name evidence="2" type="ORF">CELE_C56E6.4</name>
</gene>
<keyword evidence="3" id="KW-1185">Reference proteome</keyword>
<evidence type="ECO:0000313" key="3">
    <source>
        <dbReference type="Proteomes" id="UP000001940"/>
    </source>
</evidence>
<protein>
    <submittedName>
        <fullName evidence="2">Doublecortin domain-containing protein</fullName>
    </submittedName>
</protein>
<sequence>MDFFEGNPHSSEFDNEETIRKDKQALEKHRQKMGGQSRRLSTMIFNRKDQTHPDVYLIYVFLNGQGMECQFMNFQRKQLEKGMNYVLELIARRYNVNPGKLVDMDGRKISEVTQLMSRGAYVLIPVGQSFRDTWYFLPDNAIDTSSNKALIEERSAQRDRLLQRRSKQEQKLKKTKSSNRSKSVGAASSNPKITFNGRNNRR</sequence>
<reference evidence="2 3" key="1">
    <citation type="journal article" date="1998" name="Science">
        <title>Genome sequence of the nematode C. elegans: a platform for investigating biology.</title>
        <authorList>
            <consortium name="The C. elegans sequencing consortium"/>
            <person name="Sulson J.E."/>
            <person name="Waterston R."/>
        </authorList>
    </citation>
    <scope>NUCLEOTIDE SEQUENCE [LARGE SCALE GENOMIC DNA]</scope>
    <source>
        <strain evidence="2 3">Bristol N2</strain>
    </source>
</reference>
<evidence type="ECO:0000256" key="1">
    <source>
        <dbReference type="SAM" id="MobiDB-lite"/>
    </source>
</evidence>
<dbReference type="CTD" id="183861"/>